<reference evidence="2 3" key="1">
    <citation type="submission" date="2018-03" db="EMBL/GenBank/DDBJ databases">
        <title>Genomic Encyclopedia of Type Strains, Phase III (KMG-III): the genomes of soil and plant-associated and newly described type strains.</title>
        <authorList>
            <person name="Whitman W."/>
        </authorList>
    </citation>
    <scope>NUCLEOTIDE SEQUENCE [LARGE SCALE GENOMIC DNA]</scope>
    <source>
        <strain evidence="2 3">CGMCC 1.07653</strain>
    </source>
</reference>
<evidence type="ECO:0000313" key="3">
    <source>
        <dbReference type="Proteomes" id="UP000242310"/>
    </source>
</evidence>
<dbReference type="PANTHER" id="PTHR42951:SF22">
    <property type="entry name" value="METALLO BETA-LACTAMASE SUPERFAMILY LIPOPROTEIN"/>
    <property type="match status" value="1"/>
</dbReference>
<dbReference type="GO" id="GO:0016787">
    <property type="term" value="F:hydrolase activity"/>
    <property type="evidence" value="ECO:0007669"/>
    <property type="project" value="UniProtKB-KW"/>
</dbReference>
<dbReference type="OrthoDB" id="9761531at2"/>
<dbReference type="PANTHER" id="PTHR42951">
    <property type="entry name" value="METALLO-BETA-LACTAMASE DOMAIN-CONTAINING"/>
    <property type="match status" value="1"/>
</dbReference>
<feature type="domain" description="Metallo-beta-lactamase" evidence="1">
    <location>
        <begin position="24"/>
        <end position="228"/>
    </location>
</feature>
<keyword evidence="2" id="KW-0378">Hydrolase</keyword>
<dbReference type="InterPro" id="IPR037482">
    <property type="entry name" value="ST1585_MBL-fold"/>
</dbReference>
<dbReference type="InterPro" id="IPR050855">
    <property type="entry name" value="NDM-1-like"/>
</dbReference>
<dbReference type="Gene3D" id="3.60.15.10">
    <property type="entry name" value="Ribonuclease Z/Hydroxyacylglutathione hydrolase-like"/>
    <property type="match status" value="1"/>
</dbReference>
<gene>
    <name evidence="2" type="ORF">B0H94_103175</name>
</gene>
<dbReference type="EMBL" id="PYAV01000003">
    <property type="protein sequence ID" value="PSL50563.1"/>
    <property type="molecule type" value="Genomic_DNA"/>
</dbReference>
<dbReference type="Proteomes" id="UP000242310">
    <property type="component" value="Unassembled WGS sequence"/>
</dbReference>
<accession>A0A2P8HWF4</accession>
<dbReference type="InterPro" id="IPR036866">
    <property type="entry name" value="RibonucZ/Hydroxyglut_hydro"/>
</dbReference>
<organism evidence="2 3">
    <name type="scientific">Salsuginibacillus halophilus</name>
    <dbReference type="NCBI Taxonomy" id="517424"/>
    <lineage>
        <taxon>Bacteria</taxon>
        <taxon>Bacillati</taxon>
        <taxon>Bacillota</taxon>
        <taxon>Bacilli</taxon>
        <taxon>Bacillales</taxon>
        <taxon>Bacillaceae</taxon>
        <taxon>Salsuginibacillus</taxon>
    </lineage>
</organism>
<comment type="caution">
    <text evidence="2">The sequence shown here is derived from an EMBL/GenBank/DDBJ whole genome shotgun (WGS) entry which is preliminary data.</text>
</comment>
<dbReference type="SUPFAM" id="SSF56281">
    <property type="entry name" value="Metallo-hydrolase/oxidoreductase"/>
    <property type="match status" value="1"/>
</dbReference>
<evidence type="ECO:0000259" key="1">
    <source>
        <dbReference type="SMART" id="SM00849"/>
    </source>
</evidence>
<protein>
    <submittedName>
        <fullName evidence="2">Glyoxylase-like metal-dependent hydrolase (Beta-lactamase superfamily II)</fullName>
    </submittedName>
</protein>
<sequence>METNVYELDKQTHLIDGFDMKVPGRTGTYVLSGGDLTLIETGPSLSIPYVKQGLEEIGYQLEDIRYIILTHVHLDHAGGAGLLLQDCPNAVVLAHDKAIKHLNDPSRLTAGARAVYRDWFEELFAPVIPIPEQRLQPVKDMESLELGGRKLTFYNSPGHAYHHISIYDNLTNGIFTGDTAGIRYPALEHYGVELYLPSTSPNQFDEEAMRTSMKRLFSLKPSTVFFGHFGESREPEEVFAAVNDRLSRFVAFAEETAKNGGTNEHLAATLENDLQKSQALQTVPDDHPIRKIIRLDLDISAMGLMHRLRQD</sequence>
<dbReference type="CDD" id="cd07726">
    <property type="entry name" value="ST1585-like_MBL-fold"/>
    <property type="match status" value="1"/>
</dbReference>
<dbReference type="AlphaFoldDB" id="A0A2P8HWF4"/>
<dbReference type="InterPro" id="IPR001279">
    <property type="entry name" value="Metallo-B-lactamas"/>
</dbReference>
<dbReference type="SMART" id="SM00849">
    <property type="entry name" value="Lactamase_B"/>
    <property type="match status" value="1"/>
</dbReference>
<dbReference type="Pfam" id="PF00753">
    <property type="entry name" value="Lactamase_B"/>
    <property type="match status" value="1"/>
</dbReference>
<keyword evidence="3" id="KW-1185">Reference proteome</keyword>
<dbReference type="RefSeq" id="WP_106587885.1">
    <property type="nucleotide sequence ID" value="NZ_PYAV01000003.1"/>
</dbReference>
<proteinExistence type="predicted"/>
<name>A0A2P8HWF4_9BACI</name>
<evidence type="ECO:0000313" key="2">
    <source>
        <dbReference type="EMBL" id="PSL50563.1"/>
    </source>
</evidence>